<dbReference type="PANTHER" id="PTHR12537:SF12">
    <property type="entry name" value="MATERNAL PROTEIN PUMILIO"/>
    <property type="match status" value="1"/>
</dbReference>
<feature type="repeat" description="Pumilio" evidence="2">
    <location>
        <begin position="443"/>
        <end position="483"/>
    </location>
</feature>
<feature type="region of interest" description="Disordered" evidence="3">
    <location>
        <begin position="158"/>
        <end position="215"/>
    </location>
</feature>
<dbReference type="GO" id="GO:0005737">
    <property type="term" value="C:cytoplasm"/>
    <property type="evidence" value="ECO:0007669"/>
    <property type="project" value="TreeGrafter"/>
</dbReference>
<feature type="compositionally biased region" description="Low complexity" evidence="3">
    <location>
        <begin position="285"/>
        <end position="298"/>
    </location>
</feature>
<sequence>MDEHHNTHSGNLDLAIHSYNINNNNKWTELPHPPGLHRTSNKFMADATSPSTSTKDAWASDDDDLLAKVSLMDLLQSSDPAPPQLSSPPSPPPGLSGFGLYGGAASSSSLASLHSSSRNSTNDSGASLFDSTWGETQTSSSSSLSRSSFNTNAKHDQINMSNMSNNQPPYYTSSKLNPSAGTFPPPSTPSNSTSPIFSRPPLPQASPPPPSPHYEYAMLNGERILIVKNPPSLSHPSPFPPHHGGIKHVYENEKDILLTFKSHLANCETSNGRQLHKARNAPKHTQTPPSLSSSTVSSFPYSRVRPHLMQFALDQHGSRLIQSHLSHPSSPLLFQITSDCFPHLFTLSTDVFGNYIVQKIIALTPQLPKQVEMFILRNVMELIQDQYGCRVVQAGLIHVSLLHGVVRSIIQAGQLEAMLTHVNANHVLQKAVLLSTASIIAKSLTEEGVRRLALDQYGCRVIQRMIESGWGEGINWPIGEMINHQFGNYIIQHIACYGDAVNKNKVFQCILRLGLLPLCRQKYSSNVIEKLLVHGSSDQITLMSTLLCSGGPHLSSYTCVKLVTDPYGNYVVRKAMDVDGGMVADVMEKAVEVFRGSVYAKRVVKKIDRDKAIRENNIY</sequence>
<dbReference type="Gene3D" id="1.25.10.10">
    <property type="entry name" value="Leucine-rich Repeat Variant"/>
    <property type="match status" value="1"/>
</dbReference>
<dbReference type="GO" id="GO:0010608">
    <property type="term" value="P:post-transcriptional regulation of gene expression"/>
    <property type="evidence" value="ECO:0007669"/>
    <property type="project" value="TreeGrafter"/>
</dbReference>
<keyword evidence="1" id="KW-0677">Repeat</keyword>
<dbReference type="Proteomes" id="UP001165160">
    <property type="component" value="Unassembled WGS sequence"/>
</dbReference>
<dbReference type="InterPro" id="IPR033133">
    <property type="entry name" value="PUM-HD"/>
</dbReference>
<feature type="repeat" description="Pumilio" evidence="2">
    <location>
        <begin position="335"/>
        <end position="377"/>
    </location>
</feature>
<dbReference type="PANTHER" id="PTHR12537">
    <property type="entry name" value="RNA BINDING PROTEIN PUMILIO-RELATED"/>
    <property type="match status" value="1"/>
</dbReference>
<evidence type="ECO:0000256" key="2">
    <source>
        <dbReference type="PROSITE-ProRule" id="PRU00317"/>
    </source>
</evidence>
<evidence type="ECO:0000259" key="4">
    <source>
        <dbReference type="PROSITE" id="PS50303"/>
    </source>
</evidence>
<name>A0A9W7BLD0_9STRA</name>
<feature type="compositionally biased region" description="Pro residues" evidence="3">
    <location>
        <begin position="198"/>
        <end position="212"/>
    </location>
</feature>
<dbReference type="SMART" id="SM00025">
    <property type="entry name" value="Pumilio"/>
    <property type="match status" value="8"/>
</dbReference>
<evidence type="ECO:0000256" key="3">
    <source>
        <dbReference type="SAM" id="MobiDB-lite"/>
    </source>
</evidence>
<feature type="compositionally biased region" description="Polar residues" evidence="3">
    <location>
        <begin position="158"/>
        <end position="180"/>
    </location>
</feature>
<dbReference type="PROSITE" id="PS50302">
    <property type="entry name" value="PUM"/>
    <property type="match status" value="2"/>
</dbReference>
<dbReference type="Pfam" id="PF00806">
    <property type="entry name" value="PUF"/>
    <property type="match status" value="7"/>
</dbReference>
<feature type="region of interest" description="Disordered" evidence="3">
    <location>
        <begin position="270"/>
        <end position="298"/>
    </location>
</feature>
<keyword evidence="6" id="KW-1185">Reference proteome</keyword>
<dbReference type="InterPro" id="IPR001313">
    <property type="entry name" value="Pumilio_RNA-bd_rpt"/>
</dbReference>
<gene>
    <name evidence="5" type="ORF">TrVE_jg14326</name>
</gene>
<dbReference type="AlphaFoldDB" id="A0A9W7BLD0"/>
<organism evidence="5 6">
    <name type="scientific">Triparma verrucosa</name>
    <dbReference type="NCBI Taxonomy" id="1606542"/>
    <lineage>
        <taxon>Eukaryota</taxon>
        <taxon>Sar</taxon>
        <taxon>Stramenopiles</taxon>
        <taxon>Ochrophyta</taxon>
        <taxon>Bolidophyceae</taxon>
        <taxon>Parmales</taxon>
        <taxon>Triparmaceae</taxon>
        <taxon>Triparma</taxon>
    </lineage>
</organism>
<dbReference type="GO" id="GO:0003729">
    <property type="term" value="F:mRNA binding"/>
    <property type="evidence" value="ECO:0007669"/>
    <property type="project" value="TreeGrafter"/>
</dbReference>
<dbReference type="PROSITE" id="PS50303">
    <property type="entry name" value="PUM_HD"/>
    <property type="match status" value="1"/>
</dbReference>
<feature type="compositionally biased region" description="Pro residues" evidence="3">
    <location>
        <begin position="80"/>
        <end position="94"/>
    </location>
</feature>
<comment type="caution">
    <text evidence="5">The sequence shown here is derived from an EMBL/GenBank/DDBJ whole genome shotgun (WGS) entry which is preliminary data.</text>
</comment>
<feature type="domain" description="PUM-HD" evidence="4">
    <location>
        <begin position="282"/>
        <end position="615"/>
    </location>
</feature>
<dbReference type="InterPro" id="IPR016024">
    <property type="entry name" value="ARM-type_fold"/>
</dbReference>
<evidence type="ECO:0000313" key="5">
    <source>
        <dbReference type="EMBL" id="GMH93356.1"/>
    </source>
</evidence>
<dbReference type="SUPFAM" id="SSF48371">
    <property type="entry name" value="ARM repeat"/>
    <property type="match status" value="1"/>
</dbReference>
<feature type="region of interest" description="Disordered" evidence="3">
    <location>
        <begin position="76"/>
        <end position="100"/>
    </location>
</feature>
<proteinExistence type="predicted"/>
<accession>A0A9W7BLD0</accession>
<dbReference type="InterPro" id="IPR011989">
    <property type="entry name" value="ARM-like"/>
</dbReference>
<protein>
    <recommendedName>
        <fullName evidence="4">PUM-HD domain-containing protein</fullName>
    </recommendedName>
</protein>
<reference evidence="6" key="1">
    <citation type="journal article" date="2023" name="Commun. Biol.">
        <title>Genome analysis of Parmales, the sister group of diatoms, reveals the evolutionary specialization of diatoms from phago-mixotrophs to photoautotrophs.</title>
        <authorList>
            <person name="Ban H."/>
            <person name="Sato S."/>
            <person name="Yoshikawa S."/>
            <person name="Yamada K."/>
            <person name="Nakamura Y."/>
            <person name="Ichinomiya M."/>
            <person name="Sato N."/>
            <person name="Blanc-Mathieu R."/>
            <person name="Endo H."/>
            <person name="Kuwata A."/>
            <person name="Ogata H."/>
        </authorList>
    </citation>
    <scope>NUCLEOTIDE SEQUENCE [LARGE SCALE GENOMIC DNA]</scope>
    <source>
        <strain evidence="6">NIES 3699</strain>
    </source>
</reference>
<dbReference type="EMBL" id="BRXX01000138">
    <property type="protein sequence ID" value="GMH93356.1"/>
    <property type="molecule type" value="Genomic_DNA"/>
</dbReference>
<evidence type="ECO:0000256" key="1">
    <source>
        <dbReference type="ARBA" id="ARBA00022737"/>
    </source>
</evidence>
<feature type="region of interest" description="Disordered" evidence="3">
    <location>
        <begin position="30"/>
        <end position="58"/>
    </location>
</feature>
<evidence type="ECO:0000313" key="6">
    <source>
        <dbReference type="Proteomes" id="UP001165160"/>
    </source>
</evidence>